<dbReference type="Proteomes" id="UP001190700">
    <property type="component" value="Unassembled WGS sequence"/>
</dbReference>
<evidence type="ECO:0000256" key="2">
    <source>
        <dbReference type="SAM" id="Phobius"/>
    </source>
</evidence>
<comment type="caution">
    <text evidence="5">The sequence shown here is derived from an EMBL/GenBank/DDBJ whole genome shotgun (WGS) entry which is preliminary data.</text>
</comment>
<evidence type="ECO:0000256" key="1">
    <source>
        <dbReference type="SAM" id="MobiDB-lite"/>
    </source>
</evidence>
<dbReference type="InterPro" id="IPR050672">
    <property type="entry name" value="FBXO45-Fsn/SPSB_families"/>
</dbReference>
<dbReference type="SUPFAM" id="SSF49899">
    <property type="entry name" value="Concanavalin A-like lectins/glucanases"/>
    <property type="match status" value="2"/>
</dbReference>
<feature type="transmembrane region" description="Helical" evidence="2">
    <location>
        <begin position="517"/>
        <end position="536"/>
    </location>
</feature>
<keyword evidence="2" id="KW-0472">Membrane</keyword>
<dbReference type="EMBL" id="LGRX02005456">
    <property type="protein sequence ID" value="KAK3278412.1"/>
    <property type="molecule type" value="Genomic_DNA"/>
</dbReference>
<protein>
    <recommendedName>
        <fullName evidence="4">B30.2/SPRY domain-containing protein</fullName>
    </recommendedName>
</protein>
<name>A0AAE0GI21_9CHLO</name>
<organism evidence="5 6">
    <name type="scientific">Cymbomonas tetramitiformis</name>
    <dbReference type="NCBI Taxonomy" id="36881"/>
    <lineage>
        <taxon>Eukaryota</taxon>
        <taxon>Viridiplantae</taxon>
        <taxon>Chlorophyta</taxon>
        <taxon>Pyramimonadophyceae</taxon>
        <taxon>Pyramimonadales</taxon>
        <taxon>Pyramimonadaceae</taxon>
        <taxon>Cymbomonas</taxon>
    </lineage>
</organism>
<dbReference type="AlphaFoldDB" id="A0AAE0GI21"/>
<feature type="domain" description="B30.2/SPRY" evidence="4">
    <location>
        <begin position="8"/>
        <end position="206"/>
    </location>
</feature>
<accession>A0AAE0GI21</accession>
<proteinExistence type="predicted"/>
<evidence type="ECO:0000313" key="5">
    <source>
        <dbReference type="EMBL" id="KAK3278412.1"/>
    </source>
</evidence>
<evidence type="ECO:0000313" key="6">
    <source>
        <dbReference type="Proteomes" id="UP001190700"/>
    </source>
</evidence>
<dbReference type="Pfam" id="PF00622">
    <property type="entry name" value="SPRY"/>
    <property type="match status" value="2"/>
</dbReference>
<dbReference type="PANTHER" id="PTHR12245">
    <property type="entry name" value="SPRY DOMAIN CONTAINING SOCS BOX PROTEIN"/>
    <property type="match status" value="1"/>
</dbReference>
<feature type="domain" description="B30.2/SPRY" evidence="4">
    <location>
        <begin position="216"/>
        <end position="407"/>
    </location>
</feature>
<dbReference type="SMART" id="SM00449">
    <property type="entry name" value="SPRY"/>
    <property type="match status" value="2"/>
</dbReference>
<evidence type="ECO:0000259" key="4">
    <source>
        <dbReference type="PROSITE" id="PS50188"/>
    </source>
</evidence>
<reference evidence="5 6" key="1">
    <citation type="journal article" date="2015" name="Genome Biol. Evol.">
        <title>Comparative Genomics of a Bacterivorous Green Alga Reveals Evolutionary Causalities and Consequences of Phago-Mixotrophic Mode of Nutrition.</title>
        <authorList>
            <person name="Burns J.A."/>
            <person name="Paasch A."/>
            <person name="Narechania A."/>
            <person name="Kim E."/>
        </authorList>
    </citation>
    <scope>NUCLEOTIDE SEQUENCE [LARGE SCALE GENOMIC DNA]</scope>
    <source>
        <strain evidence="5 6">PLY_AMNH</strain>
    </source>
</reference>
<dbReference type="InterPro" id="IPR013320">
    <property type="entry name" value="ConA-like_dom_sf"/>
</dbReference>
<dbReference type="PANTHER" id="PTHR12245:SF5">
    <property type="entry name" value="SPRY DOMAIN-CONTAINING SOCS BOX PROTEIN 3"/>
    <property type="match status" value="1"/>
</dbReference>
<keyword evidence="2" id="KW-0812">Transmembrane</keyword>
<sequence length="559" mass="59836">MAKAVTVLAFYAVALLALGGSWVEGYTYTFETNGDTFDRAVSSTNPTFSSGDTVVTGAGDHHSWDGVYGAKQVSAGSGVHVWKVVVLAYEDHGANVFELAIGLTTNTLSTWFWSQPESYGYMAEDGRAVNSKEACCDFKIGYGSPYRAGDEVTVTYDSDANTVGFGVNGVDQGVFATGLGSGPFRLAIAVGDRKESVELFAEVDEQPTPAPTPAPTPEPTPAPTITTSHSYEVSGDTFDTSVSSTNLHFSEGDTVVVGHGDYHSWDGSYGTKQVIGGSGVHTWKVKVLTYEDHGANVFELAIGITTNTLSTWFWSQPESYGYMAEDGRSVNSQSSCCSFNTNYGSPFRAGDEVTVTLDSDAGTVSFGVNGVDQGVVGTGLGAGPFRLAVAVGDEKESVQLDGVSDSQETAETWTDYPHTVCKEKDSETSNDDGFYTRYKNIEPNELEKCKAMCVEAETECMGVEYYEETGRCDLFHKPFTHVKQKKNRICSARDKHTGELSDYTAATASQLHGAGSLVMVCAVVGVVAAMAVIAIIRRNRSSPGHNAYYTVYASEEADI</sequence>
<feature type="chain" id="PRO_5042133610" description="B30.2/SPRY domain-containing protein" evidence="3">
    <location>
        <begin position="26"/>
        <end position="559"/>
    </location>
</feature>
<evidence type="ECO:0000256" key="3">
    <source>
        <dbReference type="SAM" id="SignalP"/>
    </source>
</evidence>
<gene>
    <name evidence="5" type="ORF">CYMTET_13648</name>
</gene>
<dbReference type="CDD" id="cd11709">
    <property type="entry name" value="SPRY"/>
    <property type="match status" value="1"/>
</dbReference>
<keyword evidence="2" id="KW-1133">Transmembrane helix</keyword>
<feature type="compositionally biased region" description="Pro residues" evidence="1">
    <location>
        <begin position="208"/>
        <end position="222"/>
    </location>
</feature>
<keyword evidence="3" id="KW-0732">Signal</keyword>
<keyword evidence="6" id="KW-1185">Reference proteome</keyword>
<dbReference type="InterPro" id="IPR001870">
    <property type="entry name" value="B30.2/SPRY"/>
</dbReference>
<dbReference type="PROSITE" id="PS50188">
    <property type="entry name" value="B302_SPRY"/>
    <property type="match status" value="2"/>
</dbReference>
<feature type="signal peptide" evidence="3">
    <location>
        <begin position="1"/>
        <end position="25"/>
    </location>
</feature>
<feature type="region of interest" description="Disordered" evidence="1">
    <location>
        <begin position="204"/>
        <end position="228"/>
    </location>
</feature>
<dbReference type="Gene3D" id="2.60.120.920">
    <property type="match status" value="2"/>
</dbReference>
<dbReference type="InterPro" id="IPR043136">
    <property type="entry name" value="B30.2/SPRY_sf"/>
</dbReference>
<dbReference type="InterPro" id="IPR003877">
    <property type="entry name" value="SPRY_dom"/>
</dbReference>